<organism evidence="2 3">
    <name type="scientific">Sesamum alatum</name>
    <dbReference type="NCBI Taxonomy" id="300844"/>
    <lineage>
        <taxon>Eukaryota</taxon>
        <taxon>Viridiplantae</taxon>
        <taxon>Streptophyta</taxon>
        <taxon>Embryophyta</taxon>
        <taxon>Tracheophyta</taxon>
        <taxon>Spermatophyta</taxon>
        <taxon>Magnoliopsida</taxon>
        <taxon>eudicotyledons</taxon>
        <taxon>Gunneridae</taxon>
        <taxon>Pentapetalae</taxon>
        <taxon>asterids</taxon>
        <taxon>lamiids</taxon>
        <taxon>Lamiales</taxon>
        <taxon>Pedaliaceae</taxon>
        <taxon>Sesamum</taxon>
    </lineage>
</organism>
<evidence type="ECO:0000256" key="1">
    <source>
        <dbReference type="SAM" id="MobiDB-lite"/>
    </source>
</evidence>
<name>A0AAE2CQT1_9LAMI</name>
<dbReference type="EMBL" id="JACGWO010000003">
    <property type="protein sequence ID" value="KAK4430774.1"/>
    <property type="molecule type" value="Genomic_DNA"/>
</dbReference>
<sequence>MYIQDQKPTGRNFFLRKKHTHSDSALELKNRGKKIKNRSHESAVEFEGFVKERRWSSWLECAEDGRLKAANVTGPEGAPVQGGTRERRTVENEKPRRHKILAELLYNSGVSWICLLRSKEDLIMSLA</sequence>
<gene>
    <name evidence="2" type="ORF">Salat_0839100</name>
</gene>
<feature type="compositionally biased region" description="Basic and acidic residues" evidence="1">
    <location>
        <begin position="84"/>
        <end position="94"/>
    </location>
</feature>
<reference evidence="2" key="1">
    <citation type="submission" date="2020-06" db="EMBL/GenBank/DDBJ databases">
        <authorList>
            <person name="Li T."/>
            <person name="Hu X."/>
            <person name="Zhang T."/>
            <person name="Song X."/>
            <person name="Zhang H."/>
            <person name="Dai N."/>
            <person name="Sheng W."/>
            <person name="Hou X."/>
            <person name="Wei L."/>
        </authorList>
    </citation>
    <scope>NUCLEOTIDE SEQUENCE</scope>
    <source>
        <strain evidence="2">3651</strain>
        <tissue evidence="2">Leaf</tissue>
    </source>
</reference>
<reference evidence="2" key="2">
    <citation type="journal article" date="2024" name="Plant">
        <title>Genomic evolution and insights into agronomic trait innovations of Sesamum species.</title>
        <authorList>
            <person name="Miao H."/>
            <person name="Wang L."/>
            <person name="Qu L."/>
            <person name="Liu H."/>
            <person name="Sun Y."/>
            <person name="Le M."/>
            <person name="Wang Q."/>
            <person name="Wei S."/>
            <person name="Zheng Y."/>
            <person name="Lin W."/>
            <person name="Duan Y."/>
            <person name="Cao H."/>
            <person name="Xiong S."/>
            <person name="Wang X."/>
            <person name="Wei L."/>
            <person name="Li C."/>
            <person name="Ma Q."/>
            <person name="Ju M."/>
            <person name="Zhao R."/>
            <person name="Li G."/>
            <person name="Mu C."/>
            <person name="Tian Q."/>
            <person name="Mei H."/>
            <person name="Zhang T."/>
            <person name="Gao T."/>
            <person name="Zhang H."/>
        </authorList>
    </citation>
    <scope>NUCLEOTIDE SEQUENCE</scope>
    <source>
        <strain evidence="2">3651</strain>
    </source>
</reference>
<feature type="region of interest" description="Disordered" evidence="1">
    <location>
        <begin position="70"/>
        <end position="94"/>
    </location>
</feature>
<keyword evidence="3" id="KW-1185">Reference proteome</keyword>
<evidence type="ECO:0000313" key="2">
    <source>
        <dbReference type="EMBL" id="KAK4430774.1"/>
    </source>
</evidence>
<proteinExistence type="predicted"/>
<dbReference type="AlphaFoldDB" id="A0AAE2CQT1"/>
<dbReference type="Proteomes" id="UP001293254">
    <property type="component" value="Unassembled WGS sequence"/>
</dbReference>
<accession>A0AAE2CQT1</accession>
<comment type="caution">
    <text evidence="2">The sequence shown here is derived from an EMBL/GenBank/DDBJ whole genome shotgun (WGS) entry which is preliminary data.</text>
</comment>
<protein>
    <submittedName>
        <fullName evidence="2">Uncharacterized protein</fullName>
    </submittedName>
</protein>
<evidence type="ECO:0000313" key="3">
    <source>
        <dbReference type="Proteomes" id="UP001293254"/>
    </source>
</evidence>